<keyword evidence="6 7" id="KW-0472">Membrane</keyword>
<feature type="transmembrane region" description="Helical" evidence="7">
    <location>
        <begin position="259"/>
        <end position="278"/>
    </location>
</feature>
<evidence type="ECO:0000313" key="10">
    <source>
        <dbReference type="Proteomes" id="UP001440984"/>
    </source>
</evidence>
<dbReference type="SUPFAM" id="SSF103481">
    <property type="entry name" value="Multidrug resistance efflux transporter EmrE"/>
    <property type="match status" value="2"/>
</dbReference>
<dbReference type="EMBL" id="JBDZYD010000009">
    <property type="protein sequence ID" value="MEQ0562235.1"/>
    <property type="molecule type" value="Genomic_DNA"/>
</dbReference>
<reference evidence="9 10" key="1">
    <citation type="submission" date="2024-05" db="EMBL/GenBank/DDBJ databases">
        <authorList>
            <person name="Zhao H."/>
            <person name="Xu Y."/>
            <person name="Lin S."/>
            <person name="Spain J.C."/>
            <person name="Zhou N.-Y."/>
        </authorList>
    </citation>
    <scope>NUCLEOTIDE SEQUENCE [LARGE SCALE GENOMIC DNA]</scope>
    <source>
        <strain evidence="9 10">NEAU-NG30</strain>
    </source>
</reference>
<dbReference type="InterPro" id="IPR051258">
    <property type="entry name" value="Diverse_Substrate_Transporter"/>
</dbReference>
<evidence type="ECO:0000313" key="9">
    <source>
        <dbReference type="EMBL" id="MEQ0562235.1"/>
    </source>
</evidence>
<feature type="transmembrane region" description="Helical" evidence="7">
    <location>
        <begin position="159"/>
        <end position="178"/>
    </location>
</feature>
<evidence type="ECO:0000256" key="4">
    <source>
        <dbReference type="ARBA" id="ARBA00022692"/>
    </source>
</evidence>
<feature type="transmembrane region" description="Helical" evidence="7">
    <location>
        <begin position="134"/>
        <end position="153"/>
    </location>
</feature>
<feature type="transmembrane region" description="Helical" evidence="7">
    <location>
        <begin position="83"/>
        <end position="102"/>
    </location>
</feature>
<feature type="transmembrane region" description="Helical" evidence="7">
    <location>
        <begin position="227"/>
        <end position="247"/>
    </location>
</feature>
<keyword evidence="10" id="KW-1185">Reference proteome</keyword>
<name>A0ABV0LIV8_9PSEU</name>
<keyword evidence="3" id="KW-1003">Cell membrane</keyword>
<evidence type="ECO:0000256" key="6">
    <source>
        <dbReference type="ARBA" id="ARBA00023136"/>
    </source>
</evidence>
<dbReference type="Proteomes" id="UP001440984">
    <property type="component" value="Unassembled WGS sequence"/>
</dbReference>
<dbReference type="PANTHER" id="PTHR42920:SF5">
    <property type="entry name" value="EAMA DOMAIN-CONTAINING PROTEIN"/>
    <property type="match status" value="1"/>
</dbReference>
<feature type="transmembrane region" description="Helical" evidence="7">
    <location>
        <begin position="190"/>
        <end position="212"/>
    </location>
</feature>
<comment type="caution">
    <text evidence="9">The sequence shown here is derived from an EMBL/GenBank/DDBJ whole genome shotgun (WGS) entry which is preliminary data.</text>
</comment>
<sequence>MKQLDARVADPIDHQRRLLISDLSIVLVAVIWGSTYVVMQVVGHSLPVMAFLALRFLCSLPVIAVMGWRSLRTLTAHEVRSGAVFGTLLFGVLACETAGVRFTSAANAGFLITVSVVLIPLFEWVLFRRRYHALVYVATLCGLAGCGLLSLAHGFRPQLGDLIILAAALIRGFQITLFGRGSTRGAPQSLVNITFVEFVMVSLLAGLSSAAFETGVPGRIAGLGGSTWLLIVYLGVLGTSFAFFAQLRSARIGGSARVGIILSTEPVFAAVFAVLLAGESLGPVQIAGGLLIVGAAFVGRLMTGREAKPARRAEVSGSTRPGG</sequence>
<feature type="transmembrane region" description="Helical" evidence="7">
    <location>
        <begin position="20"/>
        <end position="42"/>
    </location>
</feature>
<organism evidence="9 10">
    <name type="scientific">Amycolatopsis melonis</name>
    <dbReference type="NCBI Taxonomy" id="3156488"/>
    <lineage>
        <taxon>Bacteria</taxon>
        <taxon>Bacillati</taxon>
        <taxon>Actinomycetota</taxon>
        <taxon>Actinomycetes</taxon>
        <taxon>Pseudonocardiales</taxon>
        <taxon>Pseudonocardiaceae</taxon>
        <taxon>Amycolatopsis</taxon>
    </lineage>
</organism>
<dbReference type="InterPro" id="IPR000620">
    <property type="entry name" value="EamA_dom"/>
</dbReference>
<evidence type="ECO:0000256" key="1">
    <source>
        <dbReference type="ARBA" id="ARBA00004651"/>
    </source>
</evidence>
<comment type="similarity">
    <text evidence="2">Belongs to the EamA transporter family.</text>
</comment>
<dbReference type="PANTHER" id="PTHR42920">
    <property type="entry name" value="OS03G0707200 PROTEIN-RELATED"/>
    <property type="match status" value="1"/>
</dbReference>
<evidence type="ECO:0000256" key="3">
    <source>
        <dbReference type="ARBA" id="ARBA00022475"/>
    </source>
</evidence>
<evidence type="ECO:0000256" key="7">
    <source>
        <dbReference type="SAM" id="Phobius"/>
    </source>
</evidence>
<keyword evidence="5 7" id="KW-1133">Transmembrane helix</keyword>
<feature type="domain" description="EamA" evidence="8">
    <location>
        <begin position="21"/>
        <end position="150"/>
    </location>
</feature>
<feature type="transmembrane region" description="Helical" evidence="7">
    <location>
        <begin position="284"/>
        <end position="302"/>
    </location>
</feature>
<feature type="transmembrane region" description="Helical" evidence="7">
    <location>
        <begin position="48"/>
        <end position="71"/>
    </location>
</feature>
<keyword evidence="4 7" id="KW-0812">Transmembrane</keyword>
<comment type="subcellular location">
    <subcellularLocation>
        <location evidence="1">Cell membrane</location>
        <topology evidence="1">Multi-pass membrane protein</topology>
    </subcellularLocation>
</comment>
<evidence type="ECO:0000256" key="2">
    <source>
        <dbReference type="ARBA" id="ARBA00007362"/>
    </source>
</evidence>
<accession>A0ABV0LIV8</accession>
<dbReference type="RefSeq" id="WP_348953698.1">
    <property type="nucleotide sequence ID" value="NZ_JBDZYD010000009.1"/>
</dbReference>
<feature type="domain" description="EamA" evidence="8">
    <location>
        <begin position="159"/>
        <end position="298"/>
    </location>
</feature>
<gene>
    <name evidence="9" type="ORF">ABJI51_24395</name>
</gene>
<dbReference type="InterPro" id="IPR037185">
    <property type="entry name" value="EmrE-like"/>
</dbReference>
<proteinExistence type="inferred from homology"/>
<protein>
    <submittedName>
        <fullName evidence="9">DMT family transporter</fullName>
    </submittedName>
</protein>
<evidence type="ECO:0000259" key="8">
    <source>
        <dbReference type="Pfam" id="PF00892"/>
    </source>
</evidence>
<dbReference type="Pfam" id="PF00892">
    <property type="entry name" value="EamA"/>
    <property type="match status" value="2"/>
</dbReference>
<evidence type="ECO:0000256" key="5">
    <source>
        <dbReference type="ARBA" id="ARBA00022989"/>
    </source>
</evidence>
<feature type="transmembrane region" description="Helical" evidence="7">
    <location>
        <begin position="108"/>
        <end position="127"/>
    </location>
</feature>